<feature type="transmembrane region" description="Helical" evidence="13">
    <location>
        <begin position="145"/>
        <end position="167"/>
    </location>
</feature>
<evidence type="ECO:0000256" key="8">
    <source>
        <dbReference type="ARBA" id="ARBA00022958"/>
    </source>
</evidence>
<keyword evidence="8 12" id="KW-0630">Potassium</keyword>
<dbReference type="GO" id="GO:0046872">
    <property type="term" value="F:metal ion binding"/>
    <property type="evidence" value="ECO:0007669"/>
    <property type="project" value="UniProtKB-KW"/>
</dbReference>
<proteinExistence type="inferred from homology"/>
<dbReference type="GO" id="GO:0005886">
    <property type="term" value="C:plasma membrane"/>
    <property type="evidence" value="ECO:0007669"/>
    <property type="project" value="UniProtKB-SubCell"/>
</dbReference>
<dbReference type="Pfam" id="PF02386">
    <property type="entry name" value="TrkH"/>
    <property type="match status" value="1"/>
</dbReference>
<keyword evidence="12" id="KW-0479">Metal-binding</keyword>
<feature type="transmembrane region" description="Helical" evidence="13">
    <location>
        <begin position="288"/>
        <end position="307"/>
    </location>
</feature>
<evidence type="ECO:0000256" key="5">
    <source>
        <dbReference type="ARBA" id="ARBA00022519"/>
    </source>
</evidence>
<dbReference type="Proteomes" id="UP000008641">
    <property type="component" value="Chromosome"/>
</dbReference>
<dbReference type="OrthoDB" id="9810952at2"/>
<feature type="transmembrane region" description="Helical" evidence="13">
    <location>
        <begin position="9"/>
        <end position="34"/>
    </location>
</feature>
<dbReference type="eggNOG" id="COG0168">
    <property type="taxonomic scope" value="Bacteria"/>
</dbReference>
<feature type="transmembrane region" description="Helical" evidence="13">
    <location>
        <begin position="250"/>
        <end position="272"/>
    </location>
</feature>
<evidence type="ECO:0000256" key="13">
    <source>
        <dbReference type="SAM" id="Phobius"/>
    </source>
</evidence>
<keyword evidence="7 13" id="KW-0812">Transmembrane</keyword>
<dbReference type="KEGG" id="wvi:Weevi_0011"/>
<keyword evidence="5" id="KW-0997">Cell inner membrane</keyword>
<keyword evidence="9 13" id="KW-1133">Transmembrane helix</keyword>
<sequence length="511" mass="57769">MKSFNFKIVFYLSGILLLLNTFFMLLCSVLSLIWKDDLSFSFLISGLITGSIGGFMYISGKKASRTVRKREGYLVVSFGWVILILTGVLPYYFSESYLPLSVYYSNDITTINLFYETVSGYTATGTTIFQNIDYLPKTILFWRSLTHWIGGMGIIVLTIAIMPFLGIGGMQLFSAEYTGNVSPDKIHPRIADTAKNLWLIYIVLTFAETILLYFAGMNFFDAINHSFSTMSAGGFSTKDNSIAYWRNNELIQYILTFFMALSGTNFVILYFLSRLKWKKAWQNEEFKSYLAIILIISAIISIVYYFHYYKEDSFNFDNLENAFRFSIFHTTSILSTTGFIFTDYTTITPLVTLLLFSLFFVGGSAGSTAGGIKIIRQVILLKNSIIEYKRILHPNAVIPVRYGGKAISQKIVYNILAFFVMYMFIWVSSAILFSLINDDLSKDYESILSSLTVTASSLGNVGPGIGVYGPTSNMSNLTNAAKLLCNVLMILGRLEIFTFVIIFTPYFWKSN</sequence>
<reference evidence="14 15" key="1">
    <citation type="journal article" date="2011" name="Stand. Genomic Sci.">
        <title>Complete genome sequence of Weeksella virosa type strain (9751).</title>
        <authorList>
            <person name="Lang E."/>
            <person name="Teshima H."/>
            <person name="Lucas S."/>
            <person name="Lapidus A."/>
            <person name="Hammon N."/>
            <person name="Deshpande S."/>
            <person name="Nolan M."/>
            <person name="Cheng J.F."/>
            <person name="Pitluck S."/>
            <person name="Liolios K."/>
            <person name="Pagani I."/>
            <person name="Mikhailova N."/>
            <person name="Ivanova N."/>
            <person name="Mavromatis K."/>
            <person name="Pati A."/>
            <person name="Tapia R."/>
            <person name="Han C."/>
            <person name="Goodwin L."/>
            <person name="Chen A."/>
            <person name="Palaniappan K."/>
            <person name="Land M."/>
            <person name="Hauser L."/>
            <person name="Chang Y.J."/>
            <person name="Jeffries C.D."/>
            <person name="Brambilla E.M."/>
            <person name="Kopitz M."/>
            <person name="Rohde M."/>
            <person name="Goker M."/>
            <person name="Tindall B.J."/>
            <person name="Detter J.C."/>
            <person name="Woyke T."/>
            <person name="Bristow J."/>
            <person name="Eisen J.A."/>
            <person name="Markowitz V."/>
            <person name="Hugenholtz P."/>
            <person name="Klenk H.P."/>
            <person name="Kyrpides N.C."/>
        </authorList>
    </citation>
    <scope>NUCLEOTIDE SEQUENCE [LARGE SCALE GENOMIC DNA]</scope>
    <source>
        <strain evidence="15">ATCC 43766 / DSM 16922 / JCM 21250 / NBRC 16016 / NCTC 11634 / CL345/78</strain>
    </source>
</reference>
<feature type="transmembrane region" description="Helical" evidence="13">
    <location>
        <begin position="72"/>
        <end position="93"/>
    </location>
</feature>
<dbReference type="InterPro" id="IPR003445">
    <property type="entry name" value="Cat_transpt"/>
</dbReference>
<evidence type="ECO:0000256" key="6">
    <source>
        <dbReference type="ARBA" id="ARBA00022538"/>
    </source>
</evidence>
<feature type="transmembrane region" description="Helical" evidence="13">
    <location>
        <begin position="483"/>
        <end position="508"/>
    </location>
</feature>
<keyword evidence="4" id="KW-1003">Cell membrane</keyword>
<feature type="transmembrane region" description="Helical" evidence="13">
    <location>
        <begin position="40"/>
        <end position="60"/>
    </location>
</feature>
<dbReference type="STRING" id="865938.Weevi_0011"/>
<feature type="transmembrane region" description="Helical" evidence="13">
    <location>
        <begin position="198"/>
        <end position="220"/>
    </location>
</feature>
<reference evidence="15" key="2">
    <citation type="journal article" date="2011" name="Stand. Genomic Sci.">
        <title>Complete genome sequence of Weeksella virosa type strain (9751T).</title>
        <authorList>
            <person name="Lang E."/>
            <person name="Teshima H."/>
            <person name="Lucas S."/>
            <person name="Lapidus A."/>
            <person name="Hammon N."/>
            <person name="Deshpande S."/>
            <person name="Nolan M."/>
            <person name="Cheng J."/>
            <person name="Pitluck S."/>
            <person name="Liolios K."/>
            <person name="Pagani I."/>
            <person name="Mikhailova N."/>
            <person name="Ivanova N."/>
            <person name="Mavromatis K."/>
            <person name="Pati A."/>
            <person name="Tapia R."/>
            <person name="Han C."/>
            <person name="Goodwin L."/>
            <person name="Chen A."/>
            <person name="Palaniappan K."/>
            <person name="Land M."/>
            <person name="Hauser L."/>
            <person name="Chang Y."/>
            <person name="Jeffries C."/>
            <person name="Brambilla E."/>
            <person name="Kopitz M."/>
            <person name="Rohde M."/>
            <person name="Goker M."/>
            <person name="Tindall B."/>
            <person name="Detter J."/>
            <person name="Woyke T."/>
            <person name="Bristow J."/>
            <person name="Eisen J."/>
            <person name="Markowitz V."/>
            <person name="Hugenholtz P."/>
            <person name="Klenk H."/>
            <person name="Kyrpides N."/>
        </authorList>
    </citation>
    <scope>NUCLEOTIDE SEQUENCE [LARGE SCALE GENOMIC DNA]</scope>
    <source>
        <strain evidence="15">ATCC 43766 / DSM 16922 / JCM 21250 / NBRC 16016 / NCTC 11634 / CL345/78</strain>
    </source>
</reference>
<feature type="binding site" evidence="12">
    <location>
        <position position="336"/>
    </location>
    <ligand>
        <name>K(+)</name>
        <dbReference type="ChEBI" id="CHEBI:29103"/>
    </ligand>
</feature>
<evidence type="ECO:0000256" key="2">
    <source>
        <dbReference type="ARBA" id="ARBA00009137"/>
    </source>
</evidence>
<evidence type="ECO:0000256" key="1">
    <source>
        <dbReference type="ARBA" id="ARBA00004429"/>
    </source>
</evidence>
<feature type="binding site" evidence="12">
    <location>
        <position position="233"/>
    </location>
    <ligand>
        <name>K(+)</name>
        <dbReference type="ChEBI" id="CHEBI:29103"/>
    </ligand>
</feature>
<evidence type="ECO:0000313" key="14">
    <source>
        <dbReference type="EMBL" id="ADX66740.1"/>
    </source>
</evidence>
<name>F0P2C8_WEEVC</name>
<feature type="binding site" evidence="12">
    <location>
        <position position="124"/>
    </location>
    <ligand>
        <name>K(+)</name>
        <dbReference type="ChEBI" id="CHEBI:29103"/>
    </ligand>
</feature>
<keyword evidence="11 13" id="KW-0472">Membrane</keyword>
<dbReference type="HOGENOM" id="CLU_030708_0_2_10"/>
<evidence type="ECO:0000256" key="12">
    <source>
        <dbReference type="PIRSR" id="PIRSR006247-1"/>
    </source>
</evidence>
<keyword evidence="15" id="KW-1185">Reference proteome</keyword>
<evidence type="ECO:0000256" key="7">
    <source>
        <dbReference type="ARBA" id="ARBA00022692"/>
    </source>
</evidence>
<gene>
    <name evidence="14" type="ordered locus">Weevi_0011</name>
</gene>
<evidence type="ECO:0000313" key="15">
    <source>
        <dbReference type="Proteomes" id="UP000008641"/>
    </source>
</evidence>
<evidence type="ECO:0000256" key="10">
    <source>
        <dbReference type="ARBA" id="ARBA00023065"/>
    </source>
</evidence>
<dbReference type="AlphaFoldDB" id="F0P2C8"/>
<comment type="similarity">
    <text evidence="2">Belongs to the TrkH potassium transport family.</text>
</comment>
<keyword evidence="6" id="KW-0633">Potassium transport</keyword>
<dbReference type="RefSeq" id="WP_013597136.1">
    <property type="nucleotide sequence ID" value="NC_015144.1"/>
</dbReference>
<protein>
    <submittedName>
        <fullName evidence="14">Cation transporter</fullName>
    </submittedName>
</protein>
<feature type="transmembrane region" description="Helical" evidence="13">
    <location>
        <begin position="447"/>
        <end position="471"/>
    </location>
</feature>
<feature type="binding site" evidence="12">
    <location>
        <position position="461"/>
    </location>
    <ligand>
        <name>K(+)</name>
        <dbReference type="ChEBI" id="CHEBI:29103"/>
    </ligand>
</feature>
<comment type="subcellular location">
    <subcellularLocation>
        <location evidence="1">Cell inner membrane</location>
        <topology evidence="1">Multi-pass membrane protein</topology>
    </subcellularLocation>
</comment>
<dbReference type="PIRSF" id="PIRSF006247">
    <property type="entry name" value="TrkH"/>
    <property type="match status" value="1"/>
</dbReference>
<evidence type="ECO:0000256" key="3">
    <source>
        <dbReference type="ARBA" id="ARBA00022448"/>
    </source>
</evidence>
<organism evidence="14 15">
    <name type="scientific">Weeksella virosa (strain ATCC 43766 / DSM 16922 / JCM 21250 / CCUG 30538 / CDC 9751 / IAM 14551 / NBRC 16016 / NCTC 11634 / CL345/78)</name>
    <dbReference type="NCBI Taxonomy" id="865938"/>
    <lineage>
        <taxon>Bacteria</taxon>
        <taxon>Pseudomonadati</taxon>
        <taxon>Bacteroidota</taxon>
        <taxon>Flavobacteriia</taxon>
        <taxon>Flavobacteriales</taxon>
        <taxon>Weeksellaceae</taxon>
        <taxon>Weeksella</taxon>
    </lineage>
</organism>
<dbReference type="PANTHER" id="PTHR32024:SF2">
    <property type="entry name" value="TRK SYSTEM POTASSIUM UPTAKE PROTEIN TRKG-RELATED"/>
    <property type="match status" value="1"/>
</dbReference>
<dbReference type="EMBL" id="CP002455">
    <property type="protein sequence ID" value="ADX66740.1"/>
    <property type="molecule type" value="Genomic_DNA"/>
</dbReference>
<evidence type="ECO:0000256" key="9">
    <source>
        <dbReference type="ARBA" id="ARBA00022989"/>
    </source>
</evidence>
<dbReference type="GO" id="GO:0015379">
    <property type="term" value="F:potassium:chloride symporter activity"/>
    <property type="evidence" value="ECO:0007669"/>
    <property type="project" value="InterPro"/>
</dbReference>
<evidence type="ECO:0000256" key="11">
    <source>
        <dbReference type="ARBA" id="ARBA00023136"/>
    </source>
</evidence>
<dbReference type="PANTHER" id="PTHR32024">
    <property type="entry name" value="TRK SYSTEM POTASSIUM UPTAKE PROTEIN TRKG-RELATED"/>
    <property type="match status" value="1"/>
</dbReference>
<feature type="transmembrane region" description="Helical" evidence="13">
    <location>
        <begin position="411"/>
        <end position="435"/>
    </location>
</feature>
<dbReference type="InterPro" id="IPR004772">
    <property type="entry name" value="TrkH"/>
</dbReference>
<feature type="binding site" evidence="12">
    <location>
        <position position="337"/>
    </location>
    <ligand>
        <name>K(+)</name>
        <dbReference type="ChEBI" id="CHEBI:29103"/>
    </ligand>
</feature>
<feature type="binding site" evidence="12">
    <location>
        <position position="460"/>
    </location>
    <ligand>
        <name>K(+)</name>
        <dbReference type="ChEBI" id="CHEBI:29103"/>
    </ligand>
</feature>
<accession>F0P2C8</accession>
<keyword evidence="10" id="KW-0406">Ion transport</keyword>
<evidence type="ECO:0000256" key="4">
    <source>
        <dbReference type="ARBA" id="ARBA00022475"/>
    </source>
</evidence>
<feature type="transmembrane region" description="Helical" evidence="13">
    <location>
        <begin position="350"/>
        <end position="372"/>
    </location>
</feature>
<keyword evidence="3" id="KW-0813">Transport</keyword>